<proteinExistence type="predicted"/>
<feature type="region of interest" description="Disordered" evidence="1">
    <location>
        <begin position="58"/>
        <end position="130"/>
    </location>
</feature>
<keyword evidence="3" id="KW-1185">Reference proteome</keyword>
<reference evidence="3" key="1">
    <citation type="submission" date="2019-02" db="EMBL/GenBank/DDBJ databases">
        <title>Complete genome sequence of Rhodoferax sp. Gr-4.</title>
        <authorList>
            <person name="Jin L."/>
        </authorList>
    </citation>
    <scope>NUCLEOTIDE SEQUENCE [LARGE SCALE GENOMIC DNA]</scope>
    <source>
        <strain evidence="3">Gr-4</strain>
    </source>
</reference>
<dbReference type="EMBL" id="CP036282">
    <property type="protein sequence ID" value="QDL53863.1"/>
    <property type="molecule type" value="Genomic_DNA"/>
</dbReference>
<organism evidence="2 3">
    <name type="scientific">Rhodoferax aquaticus</name>
    <dbReference type="NCBI Taxonomy" id="2527691"/>
    <lineage>
        <taxon>Bacteria</taxon>
        <taxon>Pseudomonadati</taxon>
        <taxon>Pseudomonadota</taxon>
        <taxon>Betaproteobacteria</taxon>
        <taxon>Burkholderiales</taxon>
        <taxon>Comamonadaceae</taxon>
        <taxon>Rhodoferax</taxon>
    </lineage>
</organism>
<accession>A0A515EMH4</accession>
<evidence type="ECO:0000313" key="3">
    <source>
        <dbReference type="Proteomes" id="UP000317365"/>
    </source>
</evidence>
<dbReference type="KEGG" id="rhg:EXZ61_06590"/>
<feature type="compositionally biased region" description="Low complexity" evidence="1">
    <location>
        <begin position="86"/>
        <end position="120"/>
    </location>
</feature>
<sequence>MQTLHLPLSIRRNSPFTAALLVALLLHAAALLWLGPAQMWTPATEQDAPRTVFRFVDAPERTPPPAAKAKETPPLGPAAHTRSQRTHSASQQAASAAQTPRAASDTAAPTAPSTEAQAEAGESPKPFPLAGDVMRQAAKTSARQTTLAERAAQDLGAQSSSPLSAAARLEQGIKSAGRGDCAKGEFYGGNLGLFSAPMLAFALAKGECSR</sequence>
<evidence type="ECO:0000313" key="2">
    <source>
        <dbReference type="EMBL" id="QDL53863.1"/>
    </source>
</evidence>
<evidence type="ECO:0000256" key="1">
    <source>
        <dbReference type="SAM" id="MobiDB-lite"/>
    </source>
</evidence>
<dbReference type="Proteomes" id="UP000317365">
    <property type="component" value="Chromosome"/>
</dbReference>
<protein>
    <submittedName>
        <fullName evidence="2">Uncharacterized protein</fullName>
    </submittedName>
</protein>
<reference evidence="3" key="2">
    <citation type="journal article" date="2020" name="Int. J. Syst. Evol. Microbiol.">
        <title>Genomic insights into a novel species Rhodoferax aquaticus sp. nov., isolated from freshwater.</title>
        <authorList>
            <person name="Li T."/>
            <person name="Zhuo Y."/>
            <person name="Jin C.Z."/>
            <person name="Wu X."/>
            <person name="Ko S.R."/>
            <person name="Jin F.J."/>
            <person name="Ahn C.Y."/>
            <person name="Oh H.M."/>
            <person name="Lee H.G."/>
            <person name="Jin L."/>
        </authorList>
    </citation>
    <scope>NUCLEOTIDE SEQUENCE [LARGE SCALE GENOMIC DNA]</scope>
    <source>
        <strain evidence="3">Gr-4</strain>
    </source>
</reference>
<dbReference type="AlphaFoldDB" id="A0A515EMH4"/>
<name>A0A515EMH4_9BURK</name>
<dbReference type="RefSeq" id="WP_142810222.1">
    <property type="nucleotide sequence ID" value="NZ_CP036282.1"/>
</dbReference>
<gene>
    <name evidence="2" type="ORF">EXZ61_06590</name>
</gene>